<evidence type="ECO:0000313" key="7">
    <source>
        <dbReference type="Proteomes" id="UP001176471"/>
    </source>
</evidence>
<evidence type="ECO:0000256" key="4">
    <source>
        <dbReference type="ARBA" id="ARBA00023002"/>
    </source>
</evidence>
<dbReference type="PRINTS" id="PR00368">
    <property type="entry name" value="FADPNR"/>
</dbReference>
<dbReference type="NCBIfam" id="TIGR03169">
    <property type="entry name" value="Nterm_to_SelD"/>
    <property type="match status" value="1"/>
</dbReference>
<dbReference type="RefSeq" id="WP_304537500.1">
    <property type="nucleotide sequence ID" value="NZ_JAUQOM010000018.1"/>
</dbReference>
<dbReference type="InterPro" id="IPR051169">
    <property type="entry name" value="NADH-Q_oxidoreductase"/>
</dbReference>
<protein>
    <submittedName>
        <fullName evidence="6">FAD-dependent oxidoreductase</fullName>
    </submittedName>
</protein>
<keyword evidence="7" id="KW-1185">Reference proteome</keyword>
<evidence type="ECO:0000256" key="3">
    <source>
        <dbReference type="ARBA" id="ARBA00022827"/>
    </source>
</evidence>
<evidence type="ECO:0000313" key="6">
    <source>
        <dbReference type="EMBL" id="MDO7837199.1"/>
    </source>
</evidence>
<organism evidence="6 7">
    <name type="scientific">Sphingobium cyanobacteriorum</name>
    <dbReference type="NCBI Taxonomy" id="3063954"/>
    <lineage>
        <taxon>Bacteria</taxon>
        <taxon>Pseudomonadati</taxon>
        <taxon>Pseudomonadota</taxon>
        <taxon>Alphaproteobacteria</taxon>
        <taxon>Sphingomonadales</taxon>
        <taxon>Sphingomonadaceae</taxon>
        <taxon>Sphingobium</taxon>
    </lineage>
</organism>
<keyword evidence="4" id="KW-0560">Oxidoreductase</keyword>
<proteinExistence type="predicted"/>
<dbReference type="InterPro" id="IPR023753">
    <property type="entry name" value="FAD/NAD-binding_dom"/>
</dbReference>
<evidence type="ECO:0000259" key="5">
    <source>
        <dbReference type="Pfam" id="PF07992"/>
    </source>
</evidence>
<dbReference type="PANTHER" id="PTHR42913:SF9">
    <property type="entry name" value="SLR1591 PROTEIN"/>
    <property type="match status" value="1"/>
</dbReference>
<reference evidence="6" key="1">
    <citation type="submission" date="2023-07" db="EMBL/GenBank/DDBJ databases">
        <title>Bacterial whole genome sequence for Sphingobium sp. HBC34.</title>
        <authorList>
            <person name="Le V."/>
            <person name="Ko S.-R."/>
            <person name="Ahn C.-Y."/>
            <person name="Oh H.-M."/>
        </authorList>
    </citation>
    <scope>NUCLEOTIDE SEQUENCE</scope>
    <source>
        <strain evidence="6">HBC34</strain>
    </source>
</reference>
<comment type="caution">
    <text evidence="6">The sequence shown here is derived from an EMBL/GenBank/DDBJ whole genome shotgun (WGS) entry which is preliminary data.</text>
</comment>
<dbReference type="Gene3D" id="3.50.50.100">
    <property type="match status" value="1"/>
</dbReference>
<dbReference type="EMBL" id="JAUQOM010000018">
    <property type="protein sequence ID" value="MDO7837199.1"/>
    <property type="molecule type" value="Genomic_DNA"/>
</dbReference>
<keyword evidence="2" id="KW-0285">Flavoprotein</keyword>
<dbReference type="PANTHER" id="PTHR42913">
    <property type="entry name" value="APOPTOSIS-INDUCING FACTOR 1"/>
    <property type="match status" value="1"/>
</dbReference>
<feature type="domain" description="FAD/NAD(P)-binding" evidence="5">
    <location>
        <begin position="6"/>
        <end position="299"/>
    </location>
</feature>
<gene>
    <name evidence="6" type="ORF">Q4610_19320</name>
</gene>
<keyword evidence="3" id="KW-0274">FAD</keyword>
<dbReference type="InterPro" id="IPR017584">
    <property type="entry name" value="Pyridine_nucleo_diS_OxRdtase_N"/>
</dbReference>
<name>A0ABT8ZRN0_9SPHN</name>
<comment type="cofactor">
    <cofactor evidence="1">
        <name>FAD</name>
        <dbReference type="ChEBI" id="CHEBI:57692"/>
    </cofactor>
</comment>
<evidence type="ECO:0000256" key="1">
    <source>
        <dbReference type="ARBA" id="ARBA00001974"/>
    </source>
</evidence>
<sequence length="383" mass="40347">MTTSRRVILAGGGHAHLAVLADWARKPLPDAECWLVTTAQHTAYSGMLPGWMVGYYRAHELLIDLKPLAEKAGAKLVLADVVGLNAAARTITLSTGEQVRYDLLSLATGGETDISCLAALGGRLLAAKPVDAFMEHWSALLDRASLLTPMQVAIVGGGAAGVELALAASAALGRLYGHSQVTLVTPSEQFLEGHPAGVRRRALAELERRGVVLHLAQAAGEEAGLLLSNGTFIPCDGVIAATGSRAPQWLARSGLELSNDGFVAVGGDLRSPSHSAIFAAGDIIARTDRPVARSGVHAVKAGPILASNLRAALGGGALKQYIPRSRTLYLLATGDQRAILSWGPFSATGRFVWRLKDWIDRHFVASYTERANDGQQETGIGYA</sequence>
<evidence type="ECO:0000256" key="2">
    <source>
        <dbReference type="ARBA" id="ARBA00022630"/>
    </source>
</evidence>
<dbReference type="SUPFAM" id="SSF51905">
    <property type="entry name" value="FAD/NAD(P)-binding domain"/>
    <property type="match status" value="2"/>
</dbReference>
<dbReference type="InterPro" id="IPR036188">
    <property type="entry name" value="FAD/NAD-bd_sf"/>
</dbReference>
<accession>A0ABT8ZRN0</accession>
<dbReference type="PRINTS" id="PR00469">
    <property type="entry name" value="PNDRDTASEII"/>
</dbReference>
<dbReference type="Pfam" id="PF07992">
    <property type="entry name" value="Pyr_redox_2"/>
    <property type="match status" value="1"/>
</dbReference>
<dbReference type="Proteomes" id="UP001176471">
    <property type="component" value="Unassembled WGS sequence"/>
</dbReference>